<dbReference type="CDD" id="cd03801">
    <property type="entry name" value="GT4_PimA-like"/>
    <property type="match status" value="1"/>
</dbReference>
<evidence type="ECO:0008006" key="5">
    <source>
        <dbReference type="Google" id="ProtNLM"/>
    </source>
</evidence>
<gene>
    <name evidence="3" type="ORF">A2304_00305</name>
</gene>
<organism evidence="3 4">
    <name type="scientific">Candidatus Uhrbacteria bacterium RIFOXYB2_FULL_57_15</name>
    <dbReference type="NCBI Taxonomy" id="1802422"/>
    <lineage>
        <taxon>Bacteria</taxon>
        <taxon>Candidatus Uhriibacteriota</taxon>
    </lineage>
</organism>
<dbReference type="PANTHER" id="PTHR45947:SF3">
    <property type="entry name" value="SULFOQUINOVOSYL TRANSFERASE SQD2"/>
    <property type="match status" value="1"/>
</dbReference>
<dbReference type="GO" id="GO:0016757">
    <property type="term" value="F:glycosyltransferase activity"/>
    <property type="evidence" value="ECO:0007669"/>
    <property type="project" value="InterPro"/>
</dbReference>
<dbReference type="SUPFAM" id="SSF53756">
    <property type="entry name" value="UDP-Glycosyltransferase/glycogen phosphorylase"/>
    <property type="match status" value="1"/>
</dbReference>
<reference evidence="3 4" key="1">
    <citation type="journal article" date="2016" name="Nat. Commun.">
        <title>Thousands of microbial genomes shed light on interconnected biogeochemical processes in an aquifer system.</title>
        <authorList>
            <person name="Anantharaman K."/>
            <person name="Brown C.T."/>
            <person name="Hug L.A."/>
            <person name="Sharon I."/>
            <person name="Castelle C.J."/>
            <person name="Probst A.J."/>
            <person name="Thomas B.C."/>
            <person name="Singh A."/>
            <person name="Wilkins M.J."/>
            <person name="Karaoz U."/>
            <person name="Brodie E.L."/>
            <person name="Williams K.H."/>
            <person name="Hubbard S.S."/>
            <person name="Banfield J.F."/>
        </authorList>
    </citation>
    <scope>NUCLEOTIDE SEQUENCE [LARGE SCALE GENOMIC DNA]</scope>
</reference>
<evidence type="ECO:0000259" key="2">
    <source>
        <dbReference type="Pfam" id="PF13439"/>
    </source>
</evidence>
<proteinExistence type="predicted"/>
<dbReference type="PANTHER" id="PTHR45947">
    <property type="entry name" value="SULFOQUINOVOSYL TRANSFERASE SQD2"/>
    <property type="match status" value="1"/>
</dbReference>
<evidence type="ECO:0000259" key="1">
    <source>
        <dbReference type="Pfam" id="PF00534"/>
    </source>
</evidence>
<sequence>MKIATNVHRDAFGGITISNLALFDWMEDKDDTIVGIEFVTARHILGAIIFRRYLPSFFTHHIINAIDILPRFPWEKRGNLRKNWGVLVETAKKVLRKENPDVVLINGTYYAPWILARAAQELGIPIVLRYAGILQQEIQHNGWLVRRRLLVHERWIAESANVIIYPSSLCRTIVERDILGHATKHGVVIPNPTKATSTNGKRRGRFTIAAIGRWTKIKNFQAFIALHEELLRILWPHRAVMVTSYWDEQFGISETIERKDSMSQEDLKTFYRSIDLLVVPSRFETFCNVAAEALVNGTSVLVSKNVGIAEILRKARLGRMIIDSFDDPEEVAAAVKRLAKTKLTKRERNAVAKLLDPQDVHEKILRVLEDTMNGTIH</sequence>
<name>A0A1F7W7C1_9BACT</name>
<feature type="domain" description="Glycosyltransferase subfamily 4-like N-terminal" evidence="2">
    <location>
        <begin position="64"/>
        <end position="192"/>
    </location>
</feature>
<comment type="caution">
    <text evidence="3">The sequence shown here is derived from an EMBL/GenBank/DDBJ whole genome shotgun (WGS) entry which is preliminary data.</text>
</comment>
<dbReference type="InterPro" id="IPR001296">
    <property type="entry name" value="Glyco_trans_1"/>
</dbReference>
<dbReference type="EMBL" id="MGFE01000021">
    <property type="protein sequence ID" value="OGL98278.1"/>
    <property type="molecule type" value="Genomic_DNA"/>
</dbReference>
<dbReference type="Pfam" id="PF00534">
    <property type="entry name" value="Glycos_transf_1"/>
    <property type="match status" value="1"/>
</dbReference>
<dbReference type="Proteomes" id="UP000176501">
    <property type="component" value="Unassembled WGS sequence"/>
</dbReference>
<protein>
    <recommendedName>
        <fullName evidence="5">Glycosyl transferase family 1 domain-containing protein</fullName>
    </recommendedName>
</protein>
<dbReference type="Gene3D" id="3.40.50.2000">
    <property type="entry name" value="Glycogen Phosphorylase B"/>
    <property type="match status" value="2"/>
</dbReference>
<feature type="domain" description="Glycosyl transferase family 1" evidence="1">
    <location>
        <begin position="244"/>
        <end position="346"/>
    </location>
</feature>
<evidence type="ECO:0000313" key="4">
    <source>
        <dbReference type="Proteomes" id="UP000176501"/>
    </source>
</evidence>
<evidence type="ECO:0000313" key="3">
    <source>
        <dbReference type="EMBL" id="OGL98278.1"/>
    </source>
</evidence>
<accession>A0A1F7W7C1</accession>
<dbReference type="Pfam" id="PF13439">
    <property type="entry name" value="Glyco_transf_4"/>
    <property type="match status" value="1"/>
</dbReference>
<dbReference type="InterPro" id="IPR050194">
    <property type="entry name" value="Glycosyltransferase_grp1"/>
</dbReference>
<dbReference type="InterPro" id="IPR028098">
    <property type="entry name" value="Glyco_trans_4-like_N"/>
</dbReference>
<dbReference type="AlphaFoldDB" id="A0A1F7W7C1"/>